<feature type="transmembrane region" description="Helical" evidence="1">
    <location>
        <begin position="248"/>
        <end position="268"/>
    </location>
</feature>
<name>A0ABV6CJK5_9RHOB</name>
<protein>
    <recommendedName>
        <fullName evidence="4">EamA-like transporter family protein</fullName>
    </recommendedName>
</protein>
<evidence type="ECO:0008006" key="4">
    <source>
        <dbReference type="Google" id="ProtNLM"/>
    </source>
</evidence>
<feature type="transmembrane region" description="Helical" evidence="1">
    <location>
        <begin position="38"/>
        <end position="60"/>
    </location>
</feature>
<evidence type="ECO:0000313" key="2">
    <source>
        <dbReference type="EMBL" id="MFC0200897.1"/>
    </source>
</evidence>
<keyword evidence="1" id="KW-1133">Transmembrane helix</keyword>
<feature type="transmembrane region" description="Helical" evidence="1">
    <location>
        <begin position="96"/>
        <end position="114"/>
    </location>
</feature>
<organism evidence="2 3">
    <name type="scientific">Paracoccus rhizosphaerae</name>
    <dbReference type="NCBI Taxonomy" id="1133347"/>
    <lineage>
        <taxon>Bacteria</taxon>
        <taxon>Pseudomonadati</taxon>
        <taxon>Pseudomonadota</taxon>
        <taxon>Alphaproteobacteria</taxon>
        <taxon>Rhodobacterales</taxon>
        <taxon>Paracoccaceae</taxon>
        <taxon>Paracoccus</taxon>
    </lineage>
</organism>
<comment type="caution">
    <text evidence="2">The sequence shown here is derived from an EMBL/GenBank/DDBJ whole genome shotgun (WGS) entry which is preliminary data.</text>
</comment>
<evidence type="ECO:0000256" key="1">
    <source>
        <dbReference type="SAM" id="Phobius"/>
    </source>
</evidence>
<proteinExistence type="predicted"/>
<keyword evidence="3" id="KW-1185">Reference proteome</keyword>
<feature type="transmembrane region" description="Helical" evidence="1">
    <location>
        <begin position="72"/>
        <end position="90"/>
    </location>
</feature>
<evidence type="ECO:0000313" key="3">
    <source>
        <dbReference type="Proteomes" id="UP001589795"/>
    </source>
</evidence>
<dbReference type="EMBL" id="JBHLWQ010000104">
    <property type="protein sequence ID" value="MFC0200897.1"/>
    <property type="molecule type" value="Genomic_DNA"/>
</dbReference>
<sequence>MTDAQGRLAILGCLVTAGAALAVTILISRMASDAGAPMIWFLAAVMAGGGAVQLALAAALGQLGGTLRMLPFAAGAGLLLAGPMALGYLAVAHVGAGYIALTFAFPILLTWALARLMGLERADPRRALAVGLGLAGGVTLALAKLSDLPAGATGWLVAATAMPVVIAGGNIYRSRYWPTGARPVALSALTLLMGGLACVPLAMVLDGSATGLWRDAGLRGLVGVDVAVFVVQYVAFFQLQRLGGPVTLSLLGPVAAVTGAGGALWLFAEPLPQNFALAAALVGAGTALMLMRPSPAARPA</sequence>
<keyword evidence="1" id="KW-0812">Transmembrane</keyword>
<feature type="transmembrane region" description="Helical" evidence="1">
    <location>
        <begin position="126"/>
        <end position="146"/>
    </location>
</feature>
<feature type="transmembrane region" description="Helical" evidence="1">
    <location>
        <begin position="184"/>
        <end position="205"/>
    </location>
</feature>
<dbReference type="Proteomes" id="UP001589795">
    <property type="component" value="Unassembled WGS sequence"/>
</dbReference>
<feature type="transmembrane region" description="Helical" evidence="1">
    <location>
        <begin position="217"/>
        <end position="236"/>
    </location>
</feature>
<keyword evidence="1" id="KW-0472">Membrane</keyword>
<reference evidence="2 3" key="1">
    <citation type="submission" date="2024-09" db="EMBL/GenBank/DDBJ databases">
        <authorList>
            <person name="Sun Q."/>
            <person name="Mori K."/>
        </authorList>
    </citation>
    <scope>NUCLEOTIDE SEQUENCE [LARGE SCALE GENOMIC DNA]</scope>
    <source>
        <strain evidence="2 3">CCM 7904</strain>
    </source>
</reference>
<gene>
    <name evidence="2" type="ORF">ACFFIZ_11380</name>
</gene>
<accession>A0ABV6CJK5</accession>
<feature type="transmembrane region" description="Helical" evidence="1">
    <location>
        <begin position="152"/>
        <end position="172"/>
    </location>
</feature>
<dbReference type="RefSeq" id="WP_265506732.1">
    <property type="nucleotide sequence ID" value="NZ_JAOTBE010000017.1"/>
</dbReference>